<protein>
    <submittedName>
        <fullName evidence="1">Uncharacterized protein</fullName>
    </submittedName>
</protein>
<reference evidence="1" key="1">
    <citation type="submission" date="2023-04" db="EMBL/GenBank/DDBJ databases">
        <title>A chromosome-level genome assembly of the parasitoid wasp Eretmocerus hayati.</title>
        <authorList>
            <person name="Zhong Y."/>
            <person name="Liu S."/>
            <person name="Liu Y."/>
        </authorList>
    </citation>
    <scope>NUCLEOTIDE SEQUENCE</scope>
    <source>
        <strain evidence="1">ZJU_SS_LIU_2023</strain>
    </source>
</reference>
<comment type="caution">
    <text evidence="1">The sequence shown here is derived from an EMBL/GenBank/DDBJ whole genome shotgun (WGS) entry which is preliminary data.</text>
</comment>
<evidence type="ECO:0000313" key="2">
    <source>
        <dbReference type="Proteomes" id="UP001239111"/>
    </source>
</evidence>
<evidence type="ECO:0000313" key="1">
    <source>
        <dbReference type="EMBL" id="KAJ8676626.1"/>
    </source>
</evidence>
<dbReference type="Proteomes" id="UP001239111">
    <property type="component" value="Chromosome 2"/>
</dbReference>
<accession>A0ACC2NZL2</accession>
<dbReference type="EMBL" id="CM056742">
    <property type="protein sequence ID" value="KAJ8676626.1"/>
    <property type="molecule type" value="Genomic_DNA"/>
</dbReference>
<proteinExistence type="predicted"/>
<organism evidence="1 2">
    <name type="scientific">Eretmocerus hayati</name>
    <dbReference type="NCBI Taxonomy" id="131215"/>
    <lineage>
        <taxon>Eukaryota</taxon>
        <taxon>Metazoa</taxon>
        <taxon>Ecdysozoa</taxon>
        <taxon>Arthropoda</taxon>
        <taxon>Hexapoda</taxon>
        <taxon>Insecta</taxon>
        <taxon>Pterygota</taxon>
        <taxon>Neoptera</taxon>
        <taxon>Endopterygota</taxon>
        <taxon>Hymenoptera</taxon>
        <taxon>Apocrita</taxon>
        <taxon>Proctotrupomorpha</taxon>
        <taxon>Chalcidoidea</taxon>
        <taxon>Aphelinidae</taxon>
        <taxon>Aphelininae</taxon>
        <taxon>Eretmocerus</taxon>
    </lineage>
</organism>
<name>A0ACC2NZL2_9HYME</name>
<gene>
    <name evidence="1" type="ORF">QAD02_012413</name>
</gene>
<sequence>MISALDEFFRQIYRIDSPRLAELAEEIIDLLPEEKAASLHFEAYYSSLDDNGVVHEKNASGPLRYALEIVKNLLTSANLSKLSPHKREPSNQNVTEPATVNFDLEILENEPKELTVKIIAEIVEAWCLTLTDALLCLQQLKDHRDGIGLLLLTYLIKLTYNSKLTESGDTWRPSQKDISQAFIVRLKRHEDLPVVTEKLEIFQVEHYQASQPYIVFCADLNDLKSCHVIYHGLIYDFTKPIDAADFIFKVLYVLKLDFN</sequence>
<keyword evidence="2" id="KW-1185">Reference proteome</keyword>